<dbReference type="Proteomes" id="UP000789396">
    <property type="component" value="Unassembled WGS sequence"/>
</dbReference>
<reference evidence="2" key="1">
    <citation type="submission" date="2021-06" db="EMBL/GenBank/DDBJ databases">
        <authorList>
            <person name="Kallberg Y."/>
            <person name="Tangrot J."/>
            <person name="Rosling A."/>
        </authorList>
    </citation>
    <scope>NUCLEOTIDE SEQUENCE</scope>
    <source>
        <strain evidence="2">IN212</strain>
    </source>
</reference>
<comment type="caution">
    <text evidence="2">The sequence shown here is derived from an EMBL/GenBank/DDBJ whole genome shotgun (WGS) entry which is preliminary data.</text>
</comment>
<feature type="region of interest" description="Disordered" evidence="1">
    <location>
        <begin position="1"/>
        <end position="26"/>
    </location>
</feature>
<dbReference type="AlphaFoldDB" id="A0A9N8VXX3"/>
<proteinExistence type="predicted"/>
<organism evidence="2 3">
    <name type="scientific">Racocetra fulgida</name>
    <dbReference type="NCBI Taxonomy" id="60492"/>
    <lineage>
        <taxon>Eukaryota</taxon>
        <taxon>Fungi</taxon>
        <taxon>Fungi incertae sedis</taxon>
        <taxon>Mucoromycota</taxon>
        <taxon>Glomeromycotina</taxon>
        <taxon>Glomeromycetes</taxon>
        <taxon>Diversisporales</taxon>
        <taxon>Gigasporaceae</taxon>
        <taxon>Racocetra</taxon>
    </lineage>
</organism>
<evidence type="ECO:0000313" key="2">
    <source>
        <dbReference type="EMBL" id="CAG8470243.1"/>
    </source>
</evidence>
<protein>
    <submittedName>
        <fullName evidence="2">7690_t:CDS:1</fullName>
    </submittedName>
</protein>
<evidence type="ECO:0000313" key="3">
    <source>
        <dbReference type="Proteomes" id="UP000789396"/>
    </source>
</evidence>
<dbReference type="EMBL" id="CAJVPZ010000586">
    <property type="protein sequence ID" value="CAG8470243.1"/>
    <property type="molecule type" value="Genomic_DNA"/>
</dbReference>
<accession>A0A9N8VXX3</accession>
<name>A0A9N8VXX3_9GLOM</name>
<sequence>RYLTEQEQRKADAAQKQNKKSNENESQLEINVWKVREPKKLKNSVSIDDNKMLLHSPNEDLKKLLKVVLAEPNIPPFLDHLFTSQDEFMLDKVNPYANRFYSISNHTPDFSVNLSMQIHTNILELDQRTHNTPTASQVAAVWVEEDISSGAIQKRDIILCTKIDKLVRISEFSGCYDPLAYPLLLPYGEQGVSLTPEATTETTNANDTPLADITNIIEYFNNDLIDNSNENPDDDNEVTVTDEIAL</sequence>
<feature type="compositionally biased region" description="Basic and acidic residues" evidence="1">
    <location>
        <begin position="1"/>
        <end position="13"/>
    </location>
</feature>
<evidence type="ECO:0000256" key="1">
    <source>
        <dbReference type="SAM" id="MobiDB-lite"/>
    </source>
</evidence>
<dbReference type="PANTHER" id="PTHR45786">
    <property type="entry name" value="DNA BINDING PROTEIN-LIKE"/>
    <property type="match status" value="1"/>
</dbReference>
<feature type="non-terminal residue" evidence="2">
    <location>
        <position position="246"/>
    </location>
</feature>
<dbReference type="OrthoDB" id="1718834at2759"/>
<gene>
    <name evidence="2" type="ORF">RFULGI_LOCUS1086</name>
</gene>
<dbReference type="PANTHER" id="PTHR45786:SF74">
    <property type="entry name" value="ATP-DEPENDENT DNA HELICASE"/>
    <property type="match status" value="1"/>
</dbReference>
<keyword evidence="3" id="KW-1185">Reference proteome</keyword>